<reference evidence="1" key="1">
    <citation type="submission" date="2018-10" db="EMBL/GenBank/DDBJ databases">
        <title>Hidden diversity of soil giant viruses.</title>
        <authorList>
            <person name="Schulz F."/>
            <person name="Alteio L."/>
            <person name="Goudeau D."/>
            <person name="Ryan E.M."/>
            <person name="Malmstrom R.R."/>
            <person name="Blanchard J."/>
            <person name="Woyke T."/>
        </authorList>
    </citation>
    <scope>NUCLEOTIDE SEQUENCE</scope>
    <source>
        <strain evidence="1">HYV1</strain>
    </source>
</reference>
<dbReference type="Pfam" id="PF08238">
    <property type="entry name" value="Sel1"/>
    <property type="match status" value="6"/>
</dbReference>
<organism evidence="1">
    <name type="scientific">Hyperionvirus sp</name>
    <dbReference type="NCBI Taxonomy" id="2487770"/>
    <lineage>
        <taxon>Viruses</taxon>
        <taxon>Varidnaviria</taxon>
        <taxon>Bamfordvirae</taxon>
        <taxon>Nucleocytoviricota</taxon>
        <taxon>Megaviricetes</taxon>
        <taxon>Imitervirales</taxon>
        <taxon>Mimiviridae</taxon>
        <taxon>Klosneuvirinae</taxon>
    </lineage>
</organism>
<sequence length="487" mass="55369">MYGCFHKLFWLVIIRMAHVEETLDVLFKKSLEGDLEANYKIRDLYNGGEYLREIYEFARENAEGNDFAKYHYAKFFAYKNDFCEMDKVREAKMFGEIAGRGNSFGQFAMGIRSLKTDPLGACDYYKLSAGQNNRLAQEELGEIYYWRNGNGAGVDKKEGYRWMFLAGRNGLVSAKILLGKMYLDESEEVKIDCDLVLAWIVELGRGGNMKAVDLLWLYMVKKKSVSVGLICECLNLGDERNSRGCYYLGKLYLSDEFGMKSYEKAIGLIDRLKKVDDVGVLFQIGYDYSDSKDMRVLEMAVDCLLYCLKVDGNDGNAMGMLGWIYFDSGLLHNYGTAVYWFQQGAAENNGMSLYNLGLAFLNGFCVEKNVEIAFDYFRKSSLVGFSDGVRQIGRMCRDGVGVEVNLVESFNHFASPLLLDDEEGQIDLAMMYSYGRGCVKNVRRAIEIVSKLSLDSAEVKACLMDINEREGETIMIDYVKEIRKEAI</sequence>
<evidence type="ECO:0000313" key="1">
    <source>
        <dbReference type="EMBL" id="AYV83775.1"/>
    </source>
</evidence>
<dbReference type="EMBL" id="MK072393">
    <property type="protein sequence ID" value="AYV83775.1"/>
    <property type="molecule type" value="Genomic_DNA"/>
</dbReference>
<proteinExistence type="predicted"/>
<protein>
    <submittedName>
        <fullName evidence="1">Protein sel-1</fullName>
    </submittedName>
</protein>
<gene>
    <name evidence="1" type="ORF">Hyperionvirus11_48</name>
</gene>
<dbReference type="Gene3D" id="1.25.40.10">
    <property type="entry name" value="Tetratricopeptide repeat domain"/>
    <property type="match status" value="2"/>
</dbReference>
<dbReference type="InterPro" id="IPR050767">
    <property type="entry name" value="Sel1_AlgK"/>
</dbReference>
<dbReference type="PANTHER" id="PTHR11102">
    <property type="entry name" value="SEL-1-LIKE PROTEIN"/>
    <property type="match status" value="1"/>
</dbReference>
<dbReference type="SMART" id="SM00671">
    <property type="entry name" value="SEL1"/>
    <property type="match status" value="7"/>
</dbReference>
<dbReference type="InterPro" id="IPR011990">
    <property type="entry name" value="TPR-like_helical_dom_sf"/>
</dbReference>
<accession>A0A3G5A965</accession>
<dbReference type="InterPro" id="IPR006597">
    <property type="entry name" value="Sel1-like"/>
</dbReference>
<name>A0A3G5A965_9VIRU</name>
<dbReference type="PANTHER" id="PTHR11102:SF160">
    <property type="entry name" value="ERAD-ASSOCIATED E3 UBIQUITIN-PROTEIN LIGASE COMPONENT HRD3"/>
    <property type="match status" value="1"/>
</dbReference>
<dbReference type="SUPFAM" id="SSF81901">
    <property type="entry name" value="HCP-like"/>
    <property type="match status" value="2"/>
</dbReference>